<sequence>MLDKGLNPSAYKKLTSGIASLEGGDSFKAAANEWFAKNRGGRTRGDHGEAAPAPSFSHYELNAGLLGPAFLCPGRRLRAALTEPALWLCVP</sequence>
<dbReference type="EMBL" id="AP018711">
    <property type="protein sequence ID" value="BBE33318.1"/>
    <property type="molecule type" value="Genomic_DNA"/>
</dbReference>
<organism evidence="1 2">
    <name type="scientific">Sphingosinicella microcystinivorans</name>
    <dbReference type="NCBI Taxonomy" id="335406"/>
    <lineage>
        <taxon>Bacteria</taxon>
        <taxon>Pseudomonadati</taxon>
        <taxon>Pseudomonadota</taxon>
        <taxon>Alphaproteobacteria</taxon>
        <taxon>Sphingomonadales</taxon>
        <taxon>Sphingosinicellaceae</taxon>
        <taxon>Sphingosinicella</taxon>
    </lineage>
</organism>
<evidence type="ECO:0000313" key="1">
    <source>
        <dbReference type="EMBL" id="BBE33318.1"/>
    </source>
</evidence>
<evidence type="ECO:0000313" key="2">
    <source>
        <dbReference type="Proteomes" id="UP000275727"/>
    </source>
</evidence>
<dbReference type="RefSeq" id="WP_121053582.1">
    <property type="nucleotide sequence ID" value="NZ_AP018711.1"/>
</dbReference>
<dbReference type="KEGG" id="smic:SmB9_09760"/>
<reference evidence="1 2" key="1">
    <citation type="submission" date="2018-06" db="EMBL/GenBank/DDBJ databases">
        <title>Complete Genome Sequence of the Microcystin-Degrading Bacterium Sphingosinicella microcystinivorans Strain B-9.</title>
        <authorList>
            <person name="Jin H."/>
            <person name="Nishizawa T."/>
            <person name="Guo Y."/>
            <person name="Nishizawa A."/>
            <person name="Park H."/>
            <person name="Kato H."/>
            <person name="Tsuji K."/>
            <person name="Harada K."/>
        </authorList>
    </citation>
    <scope>NUCLEOTIDE SEQUENCE [LARGE SCALE GENOMIC DNA]</scope>
    <source>
        <strain evidence="1 2">B9</strain>
    </source>
</reference>
<name>A0AAD1D4Q3_SPHMI</name>
<protein>
    <submittedName>
        <fullName evidence="1">Uncharacterized protein</fullName>
    </submittedName>
</protein>
<proteinExistence type="predicted"/>
<gene>
    <name evidence="1" type="ORF">SmB9_09760</name>
</gene>
<accession>A0AAD1D4Q3</accession>
<dbReference type="Proteomes" id="UP000275727">
    <property type="component" value="Chromosome"/>
</dbReference>
<dbReference type="AlphaFoldDB" id="A0AAD1D4Q3"/>